<evidence type="ECO:0000313" key="2">
    <source>
        <dbReference type="EMBL" id="MDW6004182.1"/>
    </source>
</evidence>
<dbReference type="AlphaFoldDB" id="A0A1Y6IPM8"/>
<dbReference type="EMBL" id="FXXI01000001">
    <property type="protein sequence ID" value="SMR99021.1"/>
    <property type="molecule type" value="Genomic_DNA"/>
</dbReference>
<dbReference type="EMBL" id="JAWRCO010000001">
    <property type="protein sequence ID" value="MDW6004182.1"/>
    <property type="molecule type" value="Genomic_DNA"/>
</dbReference>
<evidence type="ECO:0000313" key="5">
    <source>
        <dbReference type="Proteomes" id="UP001283366"/>
    </source>
</evidence>
<feature type="chain" id="PRO_5012441567" evidence="1">
    <location>
        <begin position="20"/>
        <end position="129"/>
    </location>
</feature>
<sequence length="129" mass="14061">MQKIKAISLIFFGALLAYIASNLFQPTDNLDQQILDVALSDTVSVVGFRNNNGNATVSYSYNFYVRSEGEELPSPFLISGTPDVNVTAKGADSFALDITGKIYQFTNIVWINKNGSLLPIHVELVAKNG</sequence>
<dbReference type="OrthoDB" id="5879886at2"/>
<dbReference type="Proteomes" id="UP001283366">
    <property type="component" value="Unassembled WGS sequence"/>
</dbReference>
<keyword evidence="5" id="KW-1185">Reference proteome</keyword>
<gene>
    <name evidence="2" type="ORF">SBX37_15080</name>
    <name evidence="3" type="ORF">VIM7927_00243</name>
</gene>
<dbReference type="RefSeq" id="WP_087479092.1">
    <property type="nucleotide sequence ID" value="NZ_AP024883.1"/>
</dbReference>
<dbReference type="Proteomes" id="UP000196125">
    <property type="component" value="Unassembled WGS sequence"/>
</dbReference>
<evidence type="ECO:0000313" key="4">
    <source>
        <dbReference type="Proteomes" id="UP000196125"/>
    </source>
</evidence>
<proteinExistence type="predicted"/>
<feature type="signal peptide" evidence="1">
    <location>
        <begin position="1"/>
        <end position="19"/>
    </location>
</feature>
<evidence type="ECO:0000256" key="1">
    <source>
        <dbReference type="SAM" id="SignalP"/>
    </source>
</evidence>
<evidence type="ECO:0000313" key="3">
    <source>
        <dbReference type="EMBL" id="SMR99021.1"/>
    </source>
</evidence>
<protein>
    <submittedName>
        <fullName evidence="3">Uncharacterized protein</fullName>
    </submittedName>
</protein>
<reference evidence="3 4" key="1">
    <citation type="submission" date="2017-05" db="EMBL/GenBank/DDBJ databases">
        <authorList>
            <person name="Song R."/>
            <person name="Chenine A.L."/>
            <person name="Ruprecht R.M."/>
        </authorList>
    </citation>
    <scope>NUCLEOTIDE SEQUENCE [LARGE SCALE GENOMIC DNA]</scope>
    <source>
        <strain evidence="3 4">CECT 7927</strain>
    </source>
</reference>
<reference evidence="2 5" key="2">
    <citation type="submission" date="2023-11" db="EMBL/GenBank/DDBJ databases">
        <title>Plant-associative lifestyle of Vibrio porteresiae and its evolutionary dynamics.</title>
        <authorList>
            <person name="Rameshkumar N."/>
            <person name="Kirti K."/>
        </authorList>
    </citation>
    <scope>NUCLEOTIDE SEQUENCE [LARGE SCALE GENOMIC DNA]</scope>
    <source>
        <strain evidence="2 5">MSSRF38</strain>
    </source>
</reference>
<name>A0A1Y6IPM8_9VIBR</name>
<accession>A0A1Y6IPM8</accession>
<organism evidence="3 4">
    <name type="scientific">Vibrio mangrovi</name>
    <dbReference type="NCBI Taxonomy" id="474394"/>
    <lineage>
        <taxon>Bacteria</taxon>
        <taxon>Pseudomonadati</taxon>
        <taxon>Pseudomonadota</taxon>
        <taxon>Gammaproteobacteria</taxon>
        <taxon>Vibrionales</taxon>
        <taxon>Vibrionaceae</taxon>
        <taxon>Vibrio</taxon>
    </lineage>
</organism>
<keyword evidence="1" id="KW-0732">Signal</keyword>